<name>A0A6N9T8P4_9HYPH</name>
<proteinExistence type="predicted"/>
<evidence type="ECO:0000313" key="2">
    <source>
        <dbReference type="EMBL" id="NDW07670.1"/>
    </source>
</evidence>
<keyword evidence="3" id="KW-1185">Reference proteome</keyword>
<sequence>MKSLYRIAAVASTETRLASRNRWVLLATLILVLFALALAFLGAGPAGSRGASALTLTAASLATLSVYLIPLIALLLSYETIAGEIERNTLPLVLATPVRRSEILIGKFLGHLAVLSVAIVVGYGIAGAAVTLVHGFDPGGALAWARLIVTGILLGAVFVAIGILVSASTPRVGTAAALVVGIWLLLVVLYDLALLAGLIVDDGGMFTKTIFPLLVVANPGDAFRLFNLAALEASAPVAGIDGLARSLPFPPALALAALAGWLVVMLSAGLVRFRRLRP</sequence>
<evidence type="ECO:0000313" key="3">
    <source>
        <dbReference type="Proteomes" id="UP000469011"/>
    </source>
</evidence>
<feature type="transmembrane region" description="Helical" evidence="1">
    <location>
        <begin position="177"/>
        <end position="200"/>
    </location>
</feature>
<evidence type="ECO:0000256" key="1">
    <source>
        <dbReference type="SAM" id="Phobius"/>
    </source>
</evidence>
<gene>
    <name evidence="2" type="ORF">GTK09_24980</name>
</gene>
<dbReference type="Pfam" id="PF12679">
    <property type="entry name" value="ABC2_membrane_2"/>
    <property type="match status" value="1"/>
</dbReference>
<dbReference type="EMBL" id="JAAAMG010000035">
    <property type="protein sequence ID" value="NDW07670.1"/>
    <property type="molecule type" value="Genomic_DNA"/>
</dbReference>
<dbReference type="Proteomes" id="UP000469011">
    <property type="component" value="Unassembled WGS sequence"/>
</dbReference>
<dbReference type="PANTHER" id="PTHR43471:SF1">
    <property type="entry name" value="ABC TRANSPORTER PERMEASE PROTEIN NOSY-RELATED"/>
    <property type="match status" value="1"/>
</dbReference>
<dbReference type="GO" id="GO:0005886">
    <property type="term" value="C:plasma membrane"/>
    <property type="evidence" value="ECO:0007669"/>
    <property type="project" value="UniProtKB-SubCell"/>
</dbReference>
<feature type="transmembrane region" description="Helical" evidence="1">
    <location>
        <begin position="252"/>
        <end position="273"/>
    </location>
</feature>
<keyword evidence="1" id="KW-0472">Membrane</keyword>
<dbReference type="RefSeq" id="WP_163466126.1">
    <property type="nucleotide sequence ID" value="NZ_JAAAMG010000035.1"/>
</dbReference>
<feature type="transmembrane region" description="Helical" evidence="1">
    <location>
        <begin position="108"/>
        <end position="132"/>
    </location>
</feature>
<accession>A0A6N9T8P4</accession>
<dbReference type="GO" id="GO:0140359">
    <property type="term" value="F:ABC-type transporter activity"/>
    <property type="evidence" value="ECO:0007669"/>
    <property type="project" value="InterPro"/>
</dbReference>
<keyword evidence="1" id="KW-0812">Transmembrane</keyword>
<feature type="transmembrane region" description="Helical" evidence="1">
    <location>
        <begin position="144"/>
        <end position="165"/>
    </location>
</feature>
<feature type="transmembrane region" description="Helical" evidence="1">
    <location>
        <begin position="23"/>
        <end position="44"/>
    </location>
</feature>
<comment type="caution">
    <text evidence="2">The sequence shown here is derived from an EMBL/GenBank/DDBJ whole genome shotgun (WGS) entry which is preliminary data.</text>
</comment>
<dbReference type="AlphaFoldDB" id="A0A6N9T8P4"/>
<reference evidence="2 3" key="1">
    <citation type="submission" date="2020-01" db="EMBL/GenBank/DDBJ databases">
        <title>Jiella pacifica sp. nov.</title>
        <authorList>
            <person name="Xue Z."/>
            <person name="Zhu S."/>
            <person name="Chen J."/>
            <person name="Yang J."/>
        </authorList>
    </citation>
    <scope>NUCLEOTIDE SEQUENCE [LARGE SCALE GENOMIC DNA]</scope>
    <source>
        <strain evidence="2 3">40Bstr34</strain>
    </source>
</reference>
<feature type="transmembrane region" description="Helical" evidence="1">
    <location>
        <begin position="56"/>
        <end position="78"/>
    </location>
</feature>
<keyword evidence="1" id="KW-1133">Transmembrane helix</keyword>
<organism evidence="2 3">
    <name type="scientific">Jiella pacifica</name>
    <dbReference type="NCBI Taxonomy" id="2696469"/>
    <lineage>
        <taxon>Bacteria</taxon>
        <taxon>Pseudomonadati</taxon>
        <taxon>Pseudomonadota</taxon>
        <taxon>Alphaproteobacteria</taxon>
        <taxon>Hyphomicrobiales</taxon>
        <taxon>Aurantimonadaceae</taxon>
        <taxon>Jiella</taxon>
    </lineage>
</organism>
<protein>
    <submittedName>
        <fullName evidence="2">ABC transporter permease subunit</fullName>
    </submittedName>
</protein>
<dbReference type="PANTHER" id="PTHR43471">
    <property type="entry name" value="ABC TRANSPORTER PERMEASE"/>
    <property type="match status" value="1"/>
</dbReference>